<reference evidence="7" key="2">
    <citation type="submission" date="2023-01" db="EMBL/GenBank/DDBJ databases">
        <title>Draft genome sequence of Devosia yakushimensis strain NBRC 103855.</title>
        <authorList>
            <person name="Sun Q."/>
            <person name="Mori K."/>
        </authorList>
    </citation>
    <scope>NUCLEOTIDE SEQUENCE</scope>
    <source>
        <strain evidence="7">NBRC 103855</strain>
    </source>
</reference>
<dbReference type="InterPro" id="IPR002994">
    <property type="entry name" value="Surf1/Shy1"/>
</dbReference>
<evidence type="ECO:0000256" key="5">
    <source>
        <dbReference type="ARBA" id="ARBA00023136"/>
    </source>
</evidence>
<gene>
    <name evidence="7" type="ORF">GCM10007913_31560</name>
</gene>
<dbReference type="CDD" id="cd06662">
    <property type="entry name" value="SURF1"/>
    <property type="match status" value="1"/>
</dbReference>
<dbReference type="Proteomes" id="UP001161406">
    <property type="component" value="Unassembled WGS sequence"/>
</dbReference>
<evidence type="ECO:0000256" key="2">
    <source>
        <dbReference type="ARBA" id="ARBA00007165"/>
    </source>
</evidence>
<feature type="transmembrane region" description="Helical" evidence="6">
    <location>
        <begin position="213"/>
        <end position="235"/>
    </location>
</feature>
<keyword evidence="3 6" id="KW-0812">Transmembrane</keyword>
<evidence type="ECO:0000256" key="6">
    <source>
        <dbReference type="RuleBase" id="RU363076"/>
    </source>
</evidence>
<dbReference type="InterPro" id="IPR045214">
    <property type="entry name" value="Surf1/Surf4"/>
</dbReference>
<keyword evidence="4 6" id="KW-1133">Transmembrane helix</keyword>
<dbReference type="Pfam" id="PF02104">
    <property type="entry name" value="SURF1"/>
    <property type="match status" value="1"/>
</dbReference>
<proteinExistence type="inferred from homology"/>
<comment type="similarity">
    <text evidence="2 6">Belongs to the SURF1 family.</text>
</comment>
<organism evidence="7 8">
    <name type="scientific">Devosia yakushimensis</name>
    <dbReference type="NCBI Taxonomy" id="470028"/>
    <lineage>
        <taxon>Bacteria</taxon>
        <taxon>Pseudomonadati</taxon>
        <taxon>Pseudomonadota</taxon>
        <taxon>Alphaproteobacteria</taxon>
        <taxon>Hyphomicrobiales</taxon>
        <taxon>Devosiaceae</taxon>
        <taxon>Devosia</taxon>
    </lineage>
</organism>
<accession>A0ABQ5UGN2</accession>
<dbReference type="EMBL" id="BSNG01000001">
    <property type="protein sequence ID" value="GLQ11224.1"/>
    <property type="molecule type" value="Genomic_DNA"/>
</dbReference>
<keyword evidence="5 6" id="KW-0472">Membrane</keyword>
<dbReference type="PROSITE" id="PS50895">
    <property type="entry name" value="SURF1"/>
    <property type="match status" value="1"/>
</dbReference>
<dbReference type="PANTHER" id="PTHR23427">
    <property type="entry name" value="SURFEIT LOCUS PROTEIN"/>
    <property type="match status" value="1"/>
</dbReference>
<evidence type="ECO:0000313" key="8">
    <source>
        <dbReference type="Proteomes" id="UP001161406"/>
    </source>
</evidence>
<sequence length="247" mass="26680">MTSQGQFRSRRTLAVIGTIALLGALGFAALGVWQLERLSWKTALIAAVDTRIHADPVDAGAPAFWASFDPDTAEYQHASVTGHFDTTHETLVQAVTAYGAGFWVLTPLVSGAGTVLVNRGFVPPERRDPATHPAPEGEVTITGLLRLTEPDGAFLRGNDPADERWYSRDVTAIAAAKNLGPTAPFFLDAERGPDPTAYPIGGLTVLSFSNNHLVYALTWFALSAMLISAFGYVLWDRRGRRDRSTPT</sequence>
<reference evidence="7" key="1">
    <citation type="journal article" date="2014" name="Int. J. Syst. Evol. Microbiol.">
        <title>Complete genome of a new Firmicutes species belonging to the dominant human colonic microbiota ('Ruminococcus bicirculans') reveals two chromosomes and a selective capacity to utilize plant glucans.</title>
        <authorList>
            <consortium name="NISC Comparative Sequencing Program"/>
            <person name="Wegmann U."/>
            <person name="Louis P."/>
            <person name="Goesmann A."/>
            <person name="Henrissat B."/>
            <person name="Duncan S.H."/>
            <person name="Flint H.J."/>
        </authorList>
    </citation>
    <scope>NUCLEOTIDE SEQUENCE</scope>
    <source>
        <strain evidence="7">NBRC 103855</strain>
    </source>
</reference>
<keyword evidence="8" id="KW-1185">Reference proteome</keyword>
<comment type="caution">
    <text evidence="7">The sequence shown here is derived from an EMBL/GenBank/DDBJ whole genome shotgun (WGS) entry which is preliminary data.</text>
</comment>
<feature type="transmembrane region" description="Helical" evidence="6">
    <location>
        <begin position="12"/>
        <end position="33"/>
    </location>
</feature>
<evidence type="ECO:0000313" key="7">
    <source>
        <dbReference type="EMBL" id="GLQ11224.1"/>
    </source>
</evidence>
<comment type="subcellular location">
    <subcellularLocation>
        <location evidence="6">Cell membrane</location>
        <topology evidence="6">Multi-pass membrane protein</topology>
    </subcellularLocation>
    <subcellularLocation>
        <location evidence="1">Membrane</location>
    </subcellularLocation>
</comment>
<evidence type="ECO:0000256" key="1">
    <source>
        <dbReference type="ARBA" id="ARBA00004370"/>
    </source>
</evidence>
<name>A0ABQ5UGN2_9HYPH</name>
<dbReference type="PANTHER" id="PTHR23427:SF2">
    <property type="entry name" value="SURFEIT LOCUS PROTEIN 1"/>
    <property type="match status" value="1"/>
</dbReference>
<evidence type="ECO:0000256" key="3">
    <source>
        <dbReference type="ARBA" id="ARBA00022692"/>
    </source>
</evidence>
<evidence type="ECO:0000256" key="4">
    <source>
        <dbReference type="ARBA" id="ARBA00022989"/>
    </source>
</evidence>
<dbReference type="RefSeq" id="WP_284392519.1">
    <property type="nucleotide sequence ID" value="NZ_BSNG01000001.1"/>
</dbReference>
<keyword evidence="6" id="KW-1003">Cell membrane</keyword>
<protein>
    <recommendedName>
        <fullName evidence="6">SURF1-like protein</fullName>
    </recommendedName>
</protein>